<sequence>MKKDTKNEYIGIISMIVIIIVALVAIYYFSRQPEIGPKELDNSALSLETHYASIEQNS</sequence>
<dbReference type="STRING" id="1212491.LFA_0727"/>
<name>A0A098G144_9GAMM</name>
<organism evidence="2 3">
    <name type="scientific">Legionella fallonii LLAP-10</name>
    <dbReference type="NCBI Taxonomy" id="1212491"/>
    <lineage>
        <taxon>Bacteria</taxon>
        <taxon>Pseudomonadati</taxon>
        <taxon>Pseudomonadota</taxon>
        <taxon>Gammaproteobacteria</taxon>
        <taxon>Legionellales</taxon>
        <taxon>Legionellaceae</taxon>
        <taxon>Legionella</taxon>
    </lineage>
</organism>
<evidence type="ECO:0000313" key="3">
    <source>
        <dbReference type="Proteomes" id="UP000032430"/>
    </source>
</evidence>
<dbReference type="EMBL" id="LN614827">
    <property type="protein sequence ID" value="CEG56177.1"/>
    <property type="molecule type" value="Genomic_DNA"/>
</dbReference>
<dbReference type="Proteomes" id="UP000032430">
    <property type="component" value="Chromosome I"/>
</dbReference>
<keyword evidence="1" id="KW-1133">Transmembrane helix</keyword>
<proteinExistence type="predicted"/>
<feature type="transmembrane region" description="Helical" evidence="1">
    <location>
        <begin position="9"/>
        <end position="29"/>
    </location>
</feature>
<dbReference type="AlphaFoldDB" id="A0A098G144"/>
<dbReference type="RefSeq" id="WP_157010266.1">
    <property type="nucleotide sequence ID" value="NZ_LN614827.1"/>
</dbReference>
<keyword evidence="1" id="KW-0812">Transmembrane</keyword>
<evidence type="ECO:0000313" key="2">
    <source>
        <dbReference type="EMBL" id="CEG56177.1"/>
    </source>
</evidence>
<protein>
    <submittedName>
        <fullName evidence="2">Uncharacterized protein</fullName>
    </submittedName>
</protein>
<keyword evidence="3" id="KW-1185">Reference proteome</keyword>
<dbReference type="KEGG" id="lfa:LFA_0727"/>
<reference evidence="3" key="1">
    <citation type="submission" date="2014-09" db="EMBL/GenBank/DDBJ databases">
        <authorList>
            <person name="Gomez-Valero L."/>
        </authorList>
    </citation>
    <scope>NUCLEOTIDE SEQUENCE [LARGE SCALE GENOMIC DNA]</scope>
    <source>
        <strain evidence="3">ATCC700992</strain>
    </source>
</reference>
<evidence type="ECO:0000256" key="1">
    <source>
        <dbReference type="SAM" id="Phobius"/>
    </source>
</evidence>
<gene>
    <name evidence="2" type="ORF">LFA_0727</name>
</gene>
<accession>A0A098G144</accession>
<keyword evidence="1" id="KW-0472">Membrane</keyword>
<dbReference type="HOGENOM" id="CLU_2973919_0_0_6"/>